<evidence type="ECO:0000256" key="1">
    <source>
        <dbReference type="SAM" id="MobiDB-lite"/>
    </source>
</evidence>
<accession>A0A2N9F6D4</accession>
<name>A0A2N9F6D4_FAGSY</name>
<evidence type="ECO:0000313" key="3">
    <source>
        <dbReference type="EMBL" id="SPC82570.1"/>
    </source>
</evidence>
<dbReference type="PANTHER" id="PTHR37384:SF1">
    <property type="entry name" value="OS01G0835600 PROTEIN"/>
    <property type="match status" value="1"/>
</dbReference>
<feature type="region of interest" description="Disordered" evidence="1">
    <location>
        <begin position="99"/>
        <end position="143"/>
    </location>
</feature>
<organism evidence="3">
    <name type="scientific">Fagus sylvatica</name>
    <name type="common">Beechnut</name>
    <dbReference type="NCBI Taxonomy" id="28930"/>
    <lineage>
        <taxon>Eukaryota</taxon>
        <taxon>Viridiplantae</taxon>
        <taxon>Streptophyta</taxon>
        <taxon>Embryophyta</taxon>
        <taxon>Tracheophyta</taxon>
        <taxon>Spermatophyta</taxon>
        <taxon>Magnoliopsida</taxon>
        <taxon>eudicotyledons</taxon>
        <taxon>Gunneridae</taxon>
        <taxon>Pentapetalae</taxon>
        <taxon>rosids</taxon>
        <taxon>fabids</taxon>
        <taxon>Fagales</taxon>
        <taxon>Fagaceae</taxon>
        <taxon>Fagus</taxon>
    </lineage>
</organism>
<proteinExistence type="predicted"/>
<dbReference type="InterPro" id="IPR047365">
    <property type="entry name" value="Tudor_AtPTM-like"/>
</dbReference>
<dbReference type="AlphaFoldDB" id="A0A2N9F6D4"/>
<dbReference type="Pfam" id="PF21743">
    <property type="entry name" value="PTM_DIR17_Tudor"/>
    <property type="match status" value="1"/>
</dbReference>
<dbReference type="EMBL" id="OIVN01000588">
    <property type="protein sequence ID" value="SPC82570.1"/>
    <property type="molecule type" value="Genomic_DNA"/>
</dbReference>
<feature type="compositionally biased region" description="Basic residues" evidence="1">
    <location>
        <begin position="129"/>
        <end position="138"/>
    </location>
</feature>
<dbReference type="PANTHER" id="PTHR37384">
    <property type="entry name" value="OS01G0835600 PROTEIN"/>
    <property type="match status" value="1"/>
</dbReference>
<protein>
    <recommendedName>
        <fullName evidence="2">PTM/DIR17-like Tudor domain-containing protein</fullName>
    </recommendedName>
</protein>
<evidence type="ECO:0000259" key="2">
    <source>
        <dbReference type="Pfam" id="PF21743"/>
    </source>
</evidence>
<reference evidence="3" key="1">
    <citation type="submission" date="2018-02" db="EMBL/GenBank/DDBJ databases">
        <authorList>
            <person name="Cohen D.B."/>
            <person name="Kent A.D."/>
        </authorList>
    </citation>
    <scope>NUCLEOTIDE SEQUENCE</scope>
</reference>
<feature type="domain" description="PTM/DIR17-like Tudor" evidence="2">
    <location>
        <begin position="38"/>
        <end position="85"/>
    </location>
</feature>
<gene>
    <name evidence="3" type="ORF">FSB_LOCUS10452</name>
</gene>
<sequence length="194" mass="21901">MFGKELGDCEFDSAPGPMVNTEVKNGKTEMAPDDTWIGVVVTKVYNGVRYVGQVTSYNAETGWFKIIYEDNSWEEVAEDEIPQILASFDIIRSYYNREATGGSSRKSHQRKRKPAQENKVATPPEQKNPAKKARKPKKASTYVPLAVRENKKDAYYWFKNKSKLSEPGKTNTLERTSMAVAFSIYLVDSSSHSV</sequence>